<keyword evidence="2 4" id="KW-0547">Nucleotide-binding</keyword>
<dbReference type="SUPFAM" id="SSF56059">
    <property type="entry name" value="Glutathione synthetase ATP-binding domain-like"/>
    <property type="match status" value="1"/>
</dbReference>
<evidence type="ECO:0000313" key="6">
    <source>
        <dbReference type="EMBL" id="QNG48302.1"/>
    </source>
</evidence>
<evidence type="ECO:0000259" key="5">
    <source>
        <dbReference type="PROSITE" id="PS50975"/>
    </source>
</evidence>
<dbReference type="GO" id="GO:0046872">
    <property type="term" value="F:metal ion binding"/>
    <property type="evidence" value="ECO:0007669"/>
    <property type="project" value="InterPro"/>
</dbReference>
<gene>
    <name evidence="6" type="ORF">H3V42_12480</name>
</gene>
<evidence type="ECO:0000313" key="7">
    <source>
        <dbReference type="Proteomes" id="UP000515377"/>
    </source>
</evidence>
<dbReference type="PROSITE" id="PS50975">
    <property type="entry name" value="ATP_GRASP"/>
    <property type="match status" value="1"/>
</dbReference>
<dbReference type="InterPro" id="IPR011761">
    <property type="entry name" value="ATP-grasp"/>
</dbReference>
<dbReference type="AlphaFoldDB" id="A0A9X7UDT2"/>
<dbReference type="Pfam" id="PF13535">
    <property type="entry name" value="ATP-grasp_4"/>
    <property type="match status" value="1"/>
</dbReference>
<dbReference type="GO" id="GO:0016874">
    <property type="term" value="F:ligase activity"/>
    <property type="evidence" value="ECO:0007669"/>
    <property type="project" value="UniProtKB-KW"/>
</dbReference>
<feature type="domain" description="ATP-grasp" evidence="5">
    <location>
        <begin position="137"/>
        <end position="344"/>
    </location>
</feature>
<protein>
    <submittedName>
        <fullName evidence="6">ATP-grasp domain-containing protein</fullName>
    </submittedName>
</protein>
<dbReference type="RefSeq" id="WP_185706805.1">
    <property type="nucleotide sequence ID" value="NZ_CP139980.1"/>
</dbReference>
<dbReference type="PANTHER" id="PTHR43585">
    <property type="entry name" value="FUMIPYRROLE BIOSYNTHESIS PROTEIN C"/>
    <property type="match status" value="1"/>
</dbReference>
<dbReference type="InterPro" id="IPR052032">
    <property type="entry name" value="ATP-dep_AA_Ligase"/>
</dbReference>
<dbReference type="GO" id="GO:0005524">
    <property type="term" value="F:ATP binding"/>
    <property type="evidence" value="ECO:0007669"/>
    <property type="project" value="UniProtKB-UniRule"/>
</dbReference>
<evidence type="ECO:0000256" key="1">
    <source>
        <dbReference type="ARBA" id="ARBA00022598"/>
    </source>
</evidence>
<dbReference type="Gene3D" id="3.30.470.20">
    <property type="entry name" value="ATP-grasp fold, B domain"/>
    <property type="match status" value="1"/>
</dbReference>
<dbReference type="PANTHER" id="PTHR43585:SF2">
    <property type="entry name" value="ATP-GRASP ENZYME FSQD"/>
    <property type="match status" value="1"/>
</dbReference>
<sequence length="447" mass="49456">METNSVLADDRIGAEAAISSSSRSGLFLLICPSMRDDRELARFDQGELTVLRHEYASIELEYMVGAGEAAGHIRDPLEEVEVILASVDGQAVTGVISTDDYPGSVLACIVAERLGLPAPKPAVNLLCQHKFQARVAQRAFVPEAVPAFAQVDVTQLRALPTGLSMPAFVKPVKSFFSIGAGRVTSQDDLSSAQARWAGMTQFFRPFERILEAYTPYTVGSNLLLVEEALCGVQVTLEGYARGDHVYILGIVDSIMYPDTIAFERFEYPSSLPEPVQQRMGEITRRLMRGIGYQDGMFNIEFMYDPETQAIRIIEVNPRMASQFADLYEKVDGASSYQIVLDLASGVEPRWSRGQGSYAFAASCVLRTFEDMVVRSLPGGKTIRDVEALFPGCRIELFGQEGRPLSEEMQDGHSYRYACINLGGSDRTDVLAKLEQCRQRWGLELERL</sequence>
<evidence type="ECO:0000256" key="2">
    <source>
        <dbReference type="ARBA" id="ARBA00022741"/>
    </source>
</evidence>
<dbReference type="Proteomes" id="UP000515377">
    <property type="component" value="Chromosome"/>
</dbReference>
<keyword evidence="1" id="KW-0436">Ligase</keyword>
<organism evidence="6 7">
    <name type="scientific">Sphingobium yanoikuyae</name>
    <name type="common">Sphingomonas yanoikuyae</name>
    <dbReference type="NCBI Taxonomy" id="13690"/>
    <lineage>
        <taxon>Bacteria</taxon>
        <taxon>Pseudomonadati</taxon>
        <taxon>Pseudomonadota</taxon>
        <taxon>Alphaproteobacteria</taxon>
        <taxon>Sphingomonadales</taxon>
        <taxon>Sphingomonadaceae</taxon>
        <taxon>Sphingobium</taxon>
    </lineage>
</organism>
<proteinExistence type="predicted"/>
<evidence type="ECO:0000256" key="4">
    <source>
        <dbReference type="PROSITE-ProRule" id="PRU00409"/>
    </source>
</evidence>
<accession>A0A9X7UDT2</accession>
<name>A0A9X7UDT2_SPHYA</name>
<keyword evidence="3 4" id="KW-0067">ATP-binding</keyword>
<dbReference type="EMBL" id="CP060122">
    <property type="protein sequence ID" value="QNG48302.1"/>
    <property type="molecule type" value="Genomic_DNA"/>
</dbReference>
<evidence type="ECO:0000256" key="3">
    <source>
        <dbReference type="ARBA" id="ARBA00022840"/>
    </source>
</evidence>
<reference evidence="6 7" key="1">
    <citation type="submission" date="2020-07" db="EMBL/GenBank/DDBJ databases">
        <title>Whole genome sequence of Sphingobium yanoikuyae A3.</title>
        <authorList>
            <person name="Han S.-S."/>
        </authorList>
    </citation>
    <scope>NUCLEOTIDE SEQUENCE [LARGE SCALE GENOMIC DNA]</scope>
    <source>
        <strain evidence="6 7">A3</strain>
    </source>
</reference>